<protein>
    <submittedName>
        <fullName evidence="2 3">Uncharacterized protein</fullName>
    </submittedName>
</protein>
<dbReference type="EnsemblFungi" id="MAPG_03987T0">
    <property type="protein sequence ID" value="MAPG_03987T0"/>
    <property type="gene ID" value="MAPG_03987"/>
</dbReference>
<organism evidence="3 4">
    <name type="scientific">Magnaporthiopsis poae (strain ATCC 64411 / 73-15)</name>
    <name type="common">Kentucky bluegrass fungus</name>
    <name type="synonym">Magnaporthe poae</name>
    <dbReference type="NCBI Taxonomy" id="644358"/>
    <lineage>
        <taxon>Eukaryota</taxon>
        <taxon>Fungi</taxon>
        <taxon>Dikarya</taxon>
        <taxon>Ascomycota</taxon>
        <taxon>Pezizomycotina</taxon>
        <taxon>Sordariomycetes</taxon>
        <taxon>Sordariomycetidae</taxon>
        <taxon>Magnaporthales</taxon>
        <taxon>Magnaporthaceae</taxon>
        <taxon>Magnaporthiopsis</taxon>
    </lineage>
</organism>
<feature type="region of interest" description="Disordered" evidence="1">
    <location>
        <begin position="67"/>
        <end position="87"/>
    </location>
</feature>
<evidence type="ECO:0000313" key="2">
    <source>
        <dbReference type="EMBL" id="KLU84953.1"/>
    </source>
</evidence>
<evidence type="ECO:0000256" key="1">
    <source>
        <dbReference type="SAM" id="MobiDB-lite"/>
    </source>
</evidence>
<dbReference type="EMBL" id="ADBL01000940">
    <property type="status" value="NOT_ANNOTATED_CDS"/>
    <property type="molecule type" value="Genomic_DNA"/>
</dbReference>
<dbReference type="VEuPathDB" id="FungiDB:MAPG_03987"/>
<reference evidence="3" key="4">
    <citation type="journal article" date="2015" name="G3 (Bethesda)">
        <title>Genome sequences of three phytopathogenic species of the Magnaporthaceae family of fungi.</title>
        <authorList>
            <person name="Okagaki L.H."/>
            <person name="Nunes C.C."/>
            <person name="Sailsbery J."/>
            <person name="Clay B."/>
            <person name="Brown D."/>
            <person name="John T."/>
            <person name="Oh Y."/>
            <person name="Young N."/>
            <person name="Fitzgerald M."/>
            <person name="Haas B.J."/>
            <person name="Zeng Q."/>
            <person name="Young S."/>
            <person name="Adiconis X."/>
            <person name="Fan L."/>
            <person name="Levin J.Z."/>
            <person name="Mitchell T.K."/>
            <person name="Okubara P.A."/>
            <person name="Farman M.L."/>
            <person name="Kohn L.M."/>
            <person name="Birren B."/>
            <person name="Ma L.-J."/>
            <person name="Dean R.A."/>
        </authorList>
    </citation>
    <scope>NUCLEOTIDE SEQUENCE</scope>
    <source>
        <strain evidence="3">ATCC 64411 / 73-15</strain>
    </source>
</reference>
<dbReference type="AlphaFoldDB" id="A0A0C4DVI2"/>
<reference evidence="4" key="2">
    <citation type="submission" date="2010-05" db="EMBL/GenBank/DDBJ databases">
        <title>The genome sequence of Magnaporthe poae strain ATCC 64411.</title>
        <authorList>
            <person name="Ma L.-J."/>
            <person name="Dead R."/>
            <person name="Young S."/>
            <person name="Zeng Q."/>
            <person name="Koehrsen M."/>
            <person name="Alvarado L."/>
            <person name="Berlin A."/>
            <person name="Chapman S.B."/>
            <person name="Chen Z."/>
            <person name="Freedman E."/>
            <person name="Gellesch M."/>
            <person name="Goldberg J."/>
            <person name="Griggs A."/>
            <person name="Gujja S."/>
            <person name="Heilman E.R."/>
            <person name="Heiman D."/>
            <person name="Hepburn T."/>
            <person name="Howarth C."/>
            <person name="Jen D."/>
            <person name="Larson L."/>
            <person name="Mehta T."/>
            <person name="Neiman D."/>
            <person name="Pearson M."/>
            <person name="Roberts A."/>
            <person name="Saif S."/>
            <person name="Shea T."/>
            <person name="Shenoy N."/>
            <person name="Sisk P."/>
            <person name="Stolte C."/>
            <person name="Sykes S."/>
            <person name="Walk T."/>
            <person name="White J."/>
            <person name="Yandava C."/>
            <person name="Haas B."/>
            <person name="Nusbaum C."/>
            <person name="Birren B."/>
        </authorList>
    </citation>
    <scope>NUCLEOTIDE SEQUENCE [LARGE SCALE GENOMIC DNA]</scope>
    <source>
        <strain evidence="4">ATCC 64411 / 73-15</strain>
    </source>
</reference>
<evidence type="ECO:0000313" key="3">
    <source>
        <dbReference type="EnsemblFungi" id="MAPG_03987T0"/>
    </source>
</evidence>
<sequence length="114" mass="11906">MLLLLALFPPGVPSIPVVALFSPPSHTPCAHSAAQDPQPRPCSPSVAFLFSLSPSMDGMAWDGLQAWGPLSSSEAEPTPAKSPFPQPTQKWLNCGGAACLLLIPPCPLGMETET</sequence>
<reference evidence="2" key="1">
    <citation type="submission" date="2010-05" db="EMBL/GenBank/DDBJ databases">
        <title>The Genome Sequence of Magnaporthe poae strain ATCC 64411.</title>
        <authorList>
            <consortium name="The Broad Institute Genome Sequencing Platform"/>
            <consortium name="Broad Institute Genome Sequencing Center for Infectious Disease"/>
            <person name="Ma L.-J."/>
            <person name="Dead R."/>
            <person name="Young S."/>
            <person name="Zeng Q."/>
            <person name="Koehrsen M."/>
            <person name="Alvarado L."/>
            <person name="Berlin A."/>
            <person name="Chapman S.B."/>
            <person name="Chen Z."/>
            <person name="Freedman E."/>
            <person name="Gellesch M."/>
            <person name="Goldberg J."/>
            <person name="Griggs A."/>
            <person name="Gujja S."/>
            <person name="Heilman E.R."/>
            <person name="Heiman D."/>
            <person name="Hepburn T."/>
            <person name="Howarth C."/>
            <person name="Jen D."/>
            <person name="Larson L."/>
            <person name="Mehta T."/>
            <person name="Neiman D."/>
            <person name="Pearson M."/>
            <person name="Roberts A."/>
            <person name="Saif S."/>
            <person name="Shea T."/>
            <person name="Shenoy N."/>
            <person name="Sisk P."/>
            <person name="Stolte C."/>
            <person name="Sykes S."/>
            <person name="Walk T."/>
            <person name="White J."/>
            <person name="Yandava C."/>
            <person name="Haas B."/>
            <person name="Nusbaum C."/>
            <person name="Birren B."/>
        </authorList>
    </citation>
    <scope>NUCLEOTIDE SEQUENCE</scope>
    <source>
        <strain evidence="2">ATCC 64411</strain>
    </source>
</reference>
<reference evidence="2" key="3">
    <citation type="submission" date="2011-03" db="EMBL/GenBank/DDBJ databases">
        <title>Annotation of Magnaporthe poae ATCC 64411.</title>
        <authorList>
            <person name="Ma L.-J."/>
            <person name="Dead R."/>
            <person name="Young S.K."/>
            <person name="Zeng Q."/>
            <person name="Gargeya S."/>
            <person name="Fitzgerald M."/>
            <person name="Haas B."/>
            <person name="Abouelleil A."/>
            <person name="Alvarado L."/>
            <person name="Arachchi H.M."/>
            <person name="Berlin A."/>
            <person name="Brown A."/>
            <person name="Chapman S.B."/>
            <person name="Chen Z."/>
            <person name="Dunbar C."/>
            <person name="Freedman E."/>
            <person name="Gearin G."/>
            <person name="Gellesch M."/>
            <person name="Goldberg J."/>
            <person name="Griggs A."/>
            <person name="Gujja S."/>
            <person name="Heiman D."/>
            <person name="Howarth C."/>
            <person name="Larson L."/>
            <person name="Lui A."/>
            <person name="MacDonald P.J.P."/>
            <person name="Mehta T."/>
            <person name="Montmayeur A."/>
            <person name="Murphy C."/>
            <person name="Neiman D."/>
            <person name="Pearson M."/>
            <person name="Priest M."/>
            <person name="Roberts A."/>
            <person name="Saif S."/>
            <person name="Shea T."/>
            <person name="Shenoy N."/>
            <person name="Sisk P."/>
            <person name="Stolte C."/>
            <person name="Sykes S."/>
            <person name="Yandava C."/>
            <person name="Wortman J."/>
            <person name="Nusbaum C."/>
            <person name="Birren B."/>
        </authorList>
    </citation>
    <scope>NUCLEOTIDE SEQUENCE</scope>
    <source>
        <strain evidence="2">ATCC 64411</strain>
    </source>
</reference>
<name>A0A0C4DVI2_MAGP6</name>
<dbReference type="Proteomes" id="UP000011715">
    <property type="component" value="Unassembled WGS sequence"/>
</dbReference>
<dbReference type="EMBL" id="GL876968">
    <property type="protein sequence ID" value="KLU84953.1"/>
    <property type="molecule type" value="Genomic_DNA"/>
</dbReference>
<accession>A0A0C4DVI2</accession>
<reference evidence="3" key="5">
    <citation type="submission" date="2015-06" db="UniProtKB">
        <authorList>
            <consortium name="EnsemblFungi"/>
        </authorList>
    </citation>
    <scope>IDENTIFICATION</scope>
    <source>
        <strain evidence="3">ATCC 64411</strain>
    </source>
</reference>
<gene>
    <name evidence="2" type="ORF">MAPG_03987</name>
</gene>
<evidence type="ECO:0000313" key="4">
    <source>
        <dbReference type="Proteomes" id="UP000011715"/>
    </source>
</evidence>
<keyword evidence="4" id="KW-1185">Reference proteome</keyword>
<proteinExistence type="predicted"/>